<dbReference type="Gene3D" id="1.10.287.110">
    <property type="entry name" value="DnaJ domain"/>
    <property type="match status" value="1"/>
</dbReference>
<sequence>MVNDNGLDAQSKEIKLKDLKEAFKVLSDETSRARYDYYLKNIPGKGKAIVKFNQETDRASVSGHPRELQKQGQSRNGRQKPPNCK</sequence>
<keyword evidence="2" id="KW-1185">Reference proteome</keyword>
<feature type="region of interest" description="Disordered" evidence="1">
    <location>
        <begin position="56"/>
        <end position="85"/>
    </location>
</feature>
<feature type="compositionally biased region" description="Basic and acidic residues" evidence="1">
    <location>
        <begin position="56"/>
        <end position="69"/>
    </location>
</feature>
<protein>
    <submittedName>
        <fullName evidence="3">Uncharacterized protein</fullName>
    </submittedName>
</protein>
<proteinExistence type="predicted"/>
<evidence type="ECO:0000313" key="2">
    <source>
        <dbReference type="Proteomes" id="UP000887561"/>
    </source>
</evidence>
<name>A0A915MRC3_MELJA</name>
<dbReference type="WBParaSite" id="scaffold5029_cov194.g8970">
    <property type="protein sequence ID" value="scaffold5029_cov194.g8970"/>
    <property type="gene ID" value="scaffold5029_cov194.g8970"/>
</dbReference>
<dbReference type="Proteomes" id="UP000887561">
    <property type="component" value="Unplaced"/>
</dbReference>
<dbReference type="InterPro" id="IPR036869">
    <property type="entry name" value="J_dom_sf"/>
</dbReference>
<accession>A0A915MRC3</accession>
<evidence type="ECO:0000256" key="1">
    <source>
        <dbReference type="SAM" id="MobiDB-lite"/>
    </source>
</evidence>
<reference evidence="3" key="1">
    <citation type="submission" date="2022-11" db="UniProtKB">
        <authorList>
            <consortium name="WormBaseParasite"/>
        </authorList>
    </citation>
    <scope>IDENTIFICATION</scope>
</reference>
<dbReference type="SUPFAM" id="SSF46565">
    <property type="entry name" value="Chaperone J-domain"/>
    <property type="match status" value="1"/>
</dbReference>
<organism evidence="2 3">
    <name type="scientific">Meloidogyne javanica</name>
    <name type="common">Root-knot nematode worm</name>
    <dbReference type="NCBI Taxonomy" id="6303"/>
    <lineage>
        <taxon>Eukaryota</taxon>
        <taxon>Metazoa</taxon>
        <taxon>Ecdysozoa</taxon>
        <taxon>Nematoda</taxon>
        <taxon>Chromadorea</taxon>
        <taxon>Rhabditida</taxon>
        <taxon>Tylenchina</taxon>
        <taxon>Tylenchomorpha</taxon>
        <taxon>Tylenchoidea</taxon>
        <taxon>Meloidogynidae</taxon>
        <taxon>Meloidogyninae</taxon>
        <taxon>Meloidogyne</taxon>
        <taxon>Meloidogyne incognita group</taxon>
    </lineage>
</organism>
<dbReference type="AlphaFoldDB" id="A0A915MRC3"/>
<evidence type="ECO:0000313" key="3">
    <source>
        <dbReference type="WBParaSite" id="scaffold5029_cov194.g8970"/>
    </source>
</evidence>